<dbReference type="GO" id="GO:0005737">
    <property type="term" value="C:cytoplasm"/>
    <property type="evidence" value="ECO:0007669"/>
    <property type="project" value="TreeGrafter"/>
</dbReference>
<dbReference type="InterPro" id="IPR016024">
    <property type="entry name" value="ARM-type_fold"/>
</dbReference>
<gene>
    <name evidence="5" type="ORF">GUITHDRAFT_102715</name>
</gene>
<evidence type="ECO:0000256" key="4">
    <source>
        <dbReference type="ARBA" id="ARBA00023242"/>
    </source>
</evidence>
<dbReference type="InterPro" id="IPR011989">
    <property type="entry name" value="ARM-like"/>
</dbReference>
<dbReference type="GeneID" id="17308082"/>
<dbReference type="STRING" id="905079.L1JTP1"/>
<evidence type="ECO:0000313" key="7">
    <source>
        <dbReference type="Proteomes" id="UP000011087"/>
    </source>
</evidence>
<name>L1JTP1_GUITC</name>
<dbReference type="Pfam" id="PF18806">
    <property type="entry name" value="Importin_rep_3"/>
    <property type="match status" value="1"/>
</dbReference>
<dbReference type="RefSeq" id="XP_005838428.1">
    <property type="nucleotide sequence ID" value="XM_005838371.1"/>
</dbReference>
<comment type="similarity">
    <text evidence="2">Belongs to the importin beta family.</text>
</comment>
<dbReference type="SUPFAM" id="SSF48371">
    <property type="entry name" value="ARM repeat"/>
    <property type="match status" value="1"/>
</dbReference>
<protein>
    <recommendedName>
        <fullName evidence="8">Exportin-1/Importin-beta-like domain-containing protein</fullName>
    </recommendedName>
</protein>
<evidence type="ECO:0000313" key="6">
    <source>
        <dbReference type="EnsemblProtists" id="EKX51448"/>
    </source>
</evidence>
<dbReference type="InterPro" id="IPR051345">
    <property type="entry name" value="Importin_beta-like_NTR"/>
</dbReference>
<proteinExistence type="inferred from homology"/>
<organism evidence="5">
    <name type="scientific">Guillardia theta (strain CCMP2712)</name>
    <name type="common">Cryptophyte</name>
    <dbReference type="NCBI Taxonomy" id="905079"/>
    <lineage>
        <taxon>Eukaryota</taxon>
        <taxon>Cryptophyceae</taxon>
        <taxon>Pyrenomonadales</taxon>
        <taxon>Geminigeraceae</taxon>
        <taxon>Guillardia</taxon>
    </lineage>
</organism>
<evidence type="ECO:0000256" key="2">
    <source>
        <dbReference type="ARBA" id="ARBA00007991"/>
    </source>
</evidence>
<evidence type="ECO:0008006" key="8">
    <source>
        <dbReference type="Google" id="ProtNLM"/>
    </source>
</evidence>
<dbReference type="PANTHER" id="PTHR12363:SF33">
    <property type="entry name" value="IMPORTIN-13"/>
    <property type="match status" value="1"/>
</dbReference>
<dbReference type="AlphaFoldDB" id="L1JTP1"/>
<dbReference type="EMBL" id="JH992975">
    <property type="protein sequence ID" value="EKX51448.1"/>
    <property type="molecule type" value="Genomic_DNA"/>
</dbReference>
<dbReference type="PANTHER" id="PTHR12363">
    <property type="entry name" value="TRANSPORTIN 3 AND IMPORTIN 13"/>
    <property type="match status" value="1"/>
</dbReference>
<dbReference type="OrthoDB" id="2016913at2759"/>
<dbReference type="KEGG" id="gtt:GUITHDRAFT_102715"/>
<sequence length="1091" mass="121738">MQAKALTWAMVNGYVCSDCRRGIGRWWKVLLTRMIASSFGLVHNDPPGIVCELGRMLALPYPIPCDKLPRPVQNGSKLQDELSRLLPANMIVMEADEQYEARTKDSRCFNHFELPHAEKLLTDGYPLVGTFVSCFLPLGHVKSVTQDEHFISTFRSSPKLFILELFAMKIPYLLGLRFLLPAAAMQAGHAYTVQEVENAVISFYTNPTNVVQANAWLVEFMQTKSAWEISIGLLQSSRQEVKFFAANTLHQKMKNDSEDLSTEFSSHLLNAILVFLNTASAGNPQILTKISLALVELGLQLTKTEGQLKAMMLDNPNFLSLQPEIALEFFLLLPQEWDRWSVTRARQDKALGELAQLLSHVVALLQSILAMSNREDLMKRSLQALSGWCKFGLTLSNLKELPIYPMVKQLTSSPVVGKEALELFESAVVNETHPPEPEQVILEVVADMAQLQPLLHNAIMSNNDSFCDGFCNLGRALMLRRPSLMASGKGETLAIANVMLELCAHKNRGISEVSMEYFDDLQTVEMVERHEFLQKQIFSSLSELLATRCALYPADCEDWDSGDTDDFNMYRRRVEDALQNCSVCLQADNLGILCSLLAKHQNNSWQVVEGILFAVSCIGGELTTLTGNAERQAVLAGVTNLLTHFIFTRSIPQHKLVIASSLKVIENYSRCLTQNPSLLSPSLEYVLPSLVNPDTCEYGARAFREVCSRGCLHLRDPALVQQLVQGIVSEMNRIPREILQDVVESLGRVIAVLEVPAIETNLDILMAPFLSRLADILDQTGSNPGFVKASVLVEAASCIHLVGATVRFLEVGEEQLSACPQRPHPVVSVISKAWEVLEAFGNRFGGDSSIAEAISCSFIRAIKQAKLRTQPAVENLFQLTTSLFRSSHSEKCLEFAQEAVEIFGGIEGASRVFGELFNQLSHVKFEIAQSKGHELALVTVMMREKYPVQAVLSFFERVVNTSSPYFENFLSHWFEANGSSLVQNLVIALAETAPKEAMVRLAHLLFHLNAKFGSVHQTWLQNSLFGPSFPAKDIDEDTKKQFLSGNMNVERNPRRYQALIDDFANICRRQQTCDALVAYQMSPYGEKRKDS</sequence>
<evidence type="ECO:0000256" key="3">
    <source>
        <dbReference type="ARBA" id="ARBA00022448"/>
    </source>
</evidence>
<dbReference type="GO" id="GO:0005634">
    <property type="term" value="C:nucleus"/>
    <property type="evidence" value="ECO:0007669"/>
    <property type="project" value="UniProtKB-SubCell"/>
</dbReference>
<evidence type="ECO:0000256" key="1">
    <source>
        <dbReference type="ARBA" id="ARBA00004123"/>
    </source>
</evidence>
<dbReference type="eggNOG" id="KOG2022">
    <property type="taxonomic scope" value="Eukaryota"/>
</dbReference>
<dbReference type="OMA" id="FQFFTTH"/>
<accession>L1JTP1</accession>
<dbReference type="Gene3D" id="1.25.10.10">
    <property type="entry name" value="Leucine-rich Repeat Variant"/>
    <property type="match status" value="1"/>
</dbReference>
<keyword evidence="3" id="KW-0813">Transport</keyword>
<reference evidence="6" key="3">
    <citation type="submission" date="2016-03" db="UniProtKB">
        <authorList>
            <consortium name="EnsemblProtists"/>
        </authorList>
    </citation>
    <scope>IDENTIFICATION</scope>
</reference>
<dbReference type="EnsemblProtists" id="EKX51448">
    <property type="protein sequence ID" value="EKX51448"/>
    <property type="gene ID" value="GUITHDRAFT_102715"/>
</dbReference>
<dbReference type="GO" id="GO:0006606">
    <property type="term" value="P:protein import into nucleus"/>
    <property type="evidence" value="ECO:0007669"/>
    <property type="project" value="TreeGrafter"/>
</dbReference>
<dbReference type="Proteomes" id="UP000011087">
    <property type="component" value="Unassembled WGS sequence"/>
</dbReference>
<keyword evidence="7" id="KW-1185">Reference proteome</keyword>
<dbReference type="PaxDb" id="55529-EKX51448"/>
<reference evidence="7" key="2">
    <citation type="submission" date="2012-11" db="EMBL/GenBank/DDBJ databases">
        <authorList>
            <person name="Kuo A."/>
            <person name="Curtis B.A."/>
            <person name="Tanifuji G."/>
            <person name="Burki F."/>
            <person name="Gruber A."/>
            <person name="Irimia M."/>
            <person name="Maruyama S."/>
            <person name="Arias M.C."/>
            <person name="Ball S.G."/>
            <person name="Gile G.H."/>
            <person name="Hirakawa Y."/>
            <person name="Hopkins J.F."/>
            <person name="Rensing S.A."/>
            <person name="Schmutz J."/>
            <person name="Symeonidi A."/>
            <person name="Elias M."/>
            <person name="Eveleigh R.J."/>
            <person name="Herman E.K."/>
            <person name="Klute M.J."/>
            <person name="Nakayama T."/>
            <person name="Obornik M."/>
            <person name="Reyes-Prieto A."/>
            <person name="Armbrust E.V."/>
            <person name="Aves S.J."/>
            <person name="Beiko R.G."/>
            <person name="Coutinho P."/>
            <person name="Dacks J.B."/>
            <person name="Durnford D.G."/>
            <person name="Fast N.M."/>
            <person name="Green B.R."/>
            <person name="Grisdale C."/>
            <person name="Hempe F."/>
            <person name="Henrissat B."/>
            <person name="Hoppner M.P."/>
            <person name="Ishida K.-I."/>
            <person name="Kim E."/>
            <person name="Koreny L."/>
            <person name="Kroth P.G."/>
            <person name="Liu Y."/>
            <person name="Malik S.-B."/>
            <person name="Maier U.G."/>
            <person name="McRose D."/>
            <person name="Mock T."/>
            <person name="Neilson J.A."/>
            <person name="Onodera N.T."/>
            <person name="Poole A.M."/>
            <person name="Pritham E.J."/>
            <person name="Richards T.A."/>
            <person name="Rocap G."/>
            <person name="Roy S.W."/>
            <person name="Sarai C."/>
            <person name="Schaack S."/>
            <person name="Shirato S."/>
            <person name="Slamovits C.H."/>
            <person name="Spencer D.F."/>
            <person name="Suzuki S."/>
            <person name="Worden A.Z."/>
            <person name="Zauner S."/>
            <person name="Barry K."/>
            <person name="Bell C."/>
            <person name="Bharti A.K."/>
            <person name="Crow J.A."/>
            <person name="Grimwood J."/>
            <person name="Kramer R."/>
            <person name="Lindquist E."/>
            <person name="Lucas S."/>
            <person name="Salamov A."/>
            <person name="McFadden G.I."/>
            <person name="Lane C.E."/>
            <person name="Keeling P.J."/>
            <person name="Gray M.W."/>
            <person name="Grigoriev I.V."/>
            <person name="Archibald J.M."/>
        </authorList>
    </citation>
    <scope>NUCLEOTIDE SEQUENCE</scope>
    <source>
        <strain evidence="7">CCMP2712</strain>
    </source>
</reference>
<evidence type="ECO:0000313" key="5">
    <source>
        <dbReference type="EMBL" id="EKX51448.1"/>
    </source>
</evidence>
<keyword evidence="4" id="KW-0539">Nucleus</keyword>
<dbReference type="HOGENOM" id="CLU_284606_0_0_1"/>
<dbReference type="InterPro" id="IPR040520">
    <property type="entry name" value="Importin_rep_3"/>
</dbReference>
<reference evidence="5 7" key="1">
    <citation type="journal article" date="2012" name="Nature">
        <title>Algal genomes reveal evolutionary mosaicism and the fate of nucleomorphs.</title>
        <authorList>
            <consortium name="DOE Joint Genome Institute"/>
            <person name="Curtis B.A."/>
            <person name="Tanifuji G."/>
            <person name="Burki F."/>
            <person name="Gruber A."/>
            <person name="Irimia M."/>
            <person name="Maruyama S."/>
            <person name="Arias M.C."/>
            <person name="Ball S.G."/>
            <person name="Gile G.H."/>
            <person name="Hirakawa Y."/>
            <person name="Hopkins J.F."/>
            <person name="Kuo A."/>
            <person name="Rensing S.A."/>
            <person name="Schmutz J."/>
            <person name="Symeonidi A."/>
            <person name="Elias M."/>
            <person name="Eveleigh R.J."/>
            <person name="Herman E.K."/>
            <person name="Klute M.J."/>
            <person name="Nakayama T."/>
            <person name="Obornik M."/>
            <person name="Reyes-Prieto A."/>
            <person name="Armbrust E.V."/>
            <person name="Aves S.J."/>
            <person name="Beiko R.G."/>
            <person name="Coutinho P."/>
            <person name="Dacks J.B."/>
            <person name="Durnford D.G."/>
            <person name="Fast N.M."/>
            <person name="Green B.R."/>
            <person name="Grisdale C.J."/>
            <person name="Hempel F."/>
            <person name="Henrissat B."/>
            <person name="Hoppner M.P."/>
            <person name="Ishida K."/>
            <person name="Kim E."/>
            <person name="Koreny L."/>
            <person name="Kroth P.G."/>
            <person name="Liu Y."/>
            <person name="Malik S.B."/>
            <person name="Maier U.G."/>
            <person name="McRose D."/>
            <person name="Mock T."/>
            <person name="Neilson J.A."/>
            <person name="Onodera N.T."/>
            <person name="Poole A.M."/>
            <person name="Pritham E.J."/>
            <person name="Richards T.A."/>
            <person name="Rocap G."/>
            <person name="Roy S.W."/>
            <person name="Sarai C."/>
            <person name="Schaack S."/>
            <person name="Shirato S."/>
            <person name="Slamovits C.H."/>
            <person name="Spencer D.F."/>
            <person name="Suzuki S."/>
            <person name="Worden A.Z."/>
            <person name="Zauner S."/>
            <person name="Barry K."/>
            <person name="Bell C."/>
            <person name="Bharti A.K."/>
            <person name="Crow J.A."/>
            <person name="Grimwood J."/>
            <person name="Kramer R."/>
            <person name="Lindquist E."/>
            <person name="Lucas S."/>
            <person name="Salamov A."/>
            <person name="McFadden G.I."/>
            <person name="Lane C.E."/>
            <person name="Keeling P.J."/>
            <person name="Gray M.W."/>
            <person name="Grigoriev I.V."/>
            <person name="Archibald J.M."/>
        </authorList>
    </citation>
    <scope>NUCLEOTIDE SEQUENCE</scope>
    <source>
        <strain evidence="5 7">CCMP2712</strain>
    </source>
</reference>
<comment type="subcellular location">
    <subcellularLocation>
        <location evidence="1">Nucleus</location>
    </subcellularLocation>
</comment>